<sequence length="995" mass="114816">MSQSNSSASSEPPADDNRRGPFAIVPKYDCPHLGENAYVLLQSTQQQDDQQPPCVDCNNTQENWACLHEDCNYIGCSRYQQKHMLKHHESTGHNICLSYSDRSVFCYACDSYIDSPQLHLLTKGSNAFGGILVAVHKSIPVKRVSRFSNVVNLIVLEIGVTDEAFQLVACYSPPCEPLPLLIFDEVFQCNTNTIIMGDLNAKHASWSKSVENYKGRSLYAWLCSSSCNFSLEIVNKFISTSTRSNAAIDLILTPSHMLSTSFAVLPSIGSDHYPVVWYPSFKMSSSHVRHPVKRTYWSLLERFLTFTTSYWITLGTSMSNSIEFFCLYERFLSLIAARLTFVSFTKSYKPSLPSYLIELIERKRYCLKLFRKFRHPYFAIVLRTFGNTIRKELFLYKRQSWRNYCKSLNELDTRSFWRKAKRHFSICTPPIEGFIINNNIVSLPMEMCTAARNFYEEQFAKHKNTNASIEMEATAVDEEICDELNNNRPQFPRITSHHIRKAISSLKNKNSTGIDGVTNHILKLLPIGHLQIILSSFNTFASSYQTPAHWHIAKMVLLTKTKSGIVSLDNTRPISLLPCFSKVYEKCFLVHLRKWVDDQGILPEEQSGFRPGHNMAVRLVSMIDQIGQSLSKDTAAAALFVDFKSAFNQLWYFGLWIKLRRLECPSHIIAWLRKYLSGRSAYVEIKGEQSPKFFLFKGVPRGSCIGPVLFILYHYDILDSLTIIHWRHLFADDLSIVFAPSSLLSSSGMIHLLAEQITDVLNRLIKYSTTWKQEINLKKTYWTLFHRQVSPRIPTIICNGYTIEHLKNVKYLGTHLDAKLSFTSHINYIKDKIRKNVNVFKRLTSSRMTSEKVNYRLFNAYIRPYYQSLFNIYPILTVNKQKQLEAMNRQIFRKIHQWSDATNIEIESLPKYKSFTELADTHWDNLTSAILRANPRVLEDFLQHKLSIIYLQEYFTNPSLAKEKRSIFGRERTRNNIKSLLNGGILSLFDHVLCF</sequence>
<feature type="domain" description="UBP-type" evidence="3">
    <location>
        <begin position="28"/>
        <end position="132"/>
    </location>
</feature>
<dbReference type="Gene3D" id="3.30.40.10">
    <property type="entry name" value="Zinc/RING finger domain, C3HC4 (zinc finger)"/>
    <property type="match status" value="1"/>
</dbReference>
<evidence type="ECO:0000259" key="3">
    <source>
        <dbReference type="PROSITE" id="PS50271"/>
    </source>
</evidence>
<protein>
    <recommendedName>
        <fullName evidence="7">Reverse transcriptase</fullName>
    </recommendedName>
</protein>
<dbReference type="GO" id="GO:0008270">
    <property type="term" value="F:zinc ion binding"/>
    <property type="evidence" value="ECO:0007669"/>
    <property type="project" value="UniProtKB-KW"/>
</dbReference>
<feature type="domain" description="Reverse transcriptase" evidence="4">
    <location>
        <begin position="539"/>
        <end position="816"/>
    </location>
</feature>
<evidence type="ECO:0008006" key="7">
    <source>
        <dbReference type="Google" id="ProtNLM"/>
    </source>
</evidence>
<dbReference type="PROSITE" id="PS50878">
    <property type="entry name" value="RT_POL"/>
    <property type="match status" value="1"/>
</dbReference>
<evidence type="ECO:0000256" key="2">
    <source>
        <dbReference type="SAM" id="MobiDB-lite"/>
    </source>
</evidence>
<dbReference type="SUPFAM" id="SSF56219">
    <property type="entry name" value="DNase I-like"/>
    <property type="match status" value="1"/>
</dbReference>
<feature type="compositionally biased region" description="Low complexity" evidence="2">
    <location>
        <begin position="1"/>
        <end position="10"/>
    </location>
</feature>
<dbReference type="Pfam" id="PF02148">
    <property type="entry name" value="zf-UBP"/>
    <property type="match status" value="1"/>
</dbReference>
<dbReference type="AlphaFoldDB" id="A0A816P6A1"/>
<dbReference type="InterPro" id="IPR005135">
    <property type="entry name" value="Endo/exonuclease/phosphatase"/>
</dbReference>
<dbReference type="InterPro" id="IPR013083">
    <property type="entry name" value="Znf_RING/FYVE/PHD"/>
</dbReference>
<dbReference type="Pfam" id="PF00078">
    <property type="entry name" value="RVT_1"/>
    <property type="match status" value="1"/>
</dbReference>
<dbReference type="SMART" id="SM00290">
    <property type="entry name" value="ZnF_UBP"/>
    <property type="match status" value="1"/>
</dbReference>
<evidence type="ECO:0000313" key="6">
    <source>
        <dbReference type="Proteomes" id="UP000663856"/>
    </source>
</evidence>
<proteinExistence type="predicted"/>
<accession>A0A816P6A1</accession>
<dbReference type="GO" id="GO:0003824">
    <property type="term" value="F:catalytic activity"/>
    <property type="evidence" value="ECO:0007669"/>
    <property type="project" value="InterPro"/>
</dbReference>
<dbReference type="CDD" id="cd01650">
    <property type="entry name" value="RT_nLTR_like"/>
    <property type="match status" value="1"/>
</dbReference>
<evidence type="ECO:0000256" key="1">
    <source>
        <dbReference type="PROSITE-ProRule" id="PRU00502"/>
    </source>
</evidence>
<dbReference type="InterPro" id="IPR001607">
    <property type="entry name" value="Znf_UBP"/>
</dbReference>
<keyword evidence="1" id="KW-0862">Zinc</keyword>
<comment type="caution">
    <text evidence="5">The sequence shown here is derived from an EMBL/GenBank/DDBJ whole genome shotgun (WGS) entry which is preliminary data.</text>
</comment>
<dbReference type="Proteomes" id="UP000663856">
    <property type="component" value="Unassembled WGS sequence"/>
</dbReference>
<reference evidence="5" key="1">
    <citation type="submission" date="2021-02" db="EMBL/GenBank/DDBJ databases">
        <authorList>
            <person name="Nowell W R."/>
        </authorList>
    </citation>
    <scope>NUCLEOTIDE SEQUENCE</scope>
</reference>
<dbReference type="InterPro" id="IPR052560">
    <property type="entry name" value="RdDP_mobile_element"/>
</dbReference>
<dbReference type="PANTHER" id="PTHR36688">
    <property type="entry name" value="ENDO/EXONUCLEASE/PHOSPHATASE DOMAIN-CONTAINING PROTEIN"/>
    <property type="match status" value="1"/>
</dbReference>
<dbReference type="PROSITE" id="PS50271">
    <property type="entry name" value="ZF_UBP"/>
    <property type="match status" value="1"/>
</dbReference>
<dbReference type="Gene3D" id="3.60.10.10">
    <property type="entry name" value="Endonuclease/exonuclease/phosphatase"/>
    <property type="match status" value="1"/>
</dbReference>
<keyword evidence="1" id="KW-0863">Zinc-finger</keyword>
<dbReference type="EMBL" id="CAJNRF010002884">
    <property type="protein sequence ID" value="CAF2044072.1"/>
    <property type="molecule type" value="Genomic_DNA"/>
</dbReference>
<keyword evidence="1" id="KW-0479">Metal-binding</keyword>
<dbReference type="InterPro" id="IPR000477">
    <property type="entry name" value="RT_dom"/>
</dbReference>
<evidence type="ECO:0000313" key="5">
    <source>
        <dbReference type="EMBL" id="CAF2044072.1"/>
    </source>
</evidence>
<feature type="region of interest" description="Disordered" evidence="2">
    <location>
        <begin position="1"/>
        <end position="21"/>
    </location>
</feature>
<name>A0A816P6A1_9BILA</name>
<dbReference type="Pfam" id="PF14529">
    <property type="entry name" value="Exo_endo_phos_2"/>
    <property type="match status" value="1"/>
</dbReference>
<gene>
    <name evidence="5" type="ORF">WKI299_LOCUS8862</name>
</gene>
<dbReference type="InterPro" id="IPR036691">
    <property type="entry name" value="Endo/exonu/phosph_ase_sf"/>
</dbReference>
<evidence type="ECO:0000259" key="4">
    <source>
        <dbReference type="PROSITE" id="PS50878"/>
    </source>
</evidence>
<dbReference type="PANTHER" id="PTHR36688:SF2">
    <property type="entry name" value="ENDONUCLEASE_EXONUCLEASE_PHOSPHATASE DOMAIN-CONTAINING PROTEIN"/>
    <property type="match status" value="1"/>
</dbReference>
<organism evidence="5 6">
    <name type="scientific">Rotaria magnacalcarata</name>
    <dbReference type="NCBI Taxonomy" id="392030"/>
    <lineage>
        <taxon>Eukaryota</taxon>
        <taxon>Metazoa</taxon>
        <taxon>Spiralia</taxon>
        <taxon>Gnathifera</taxon>
        <taxon>Rotifera</taxon>
        <taxon>Eurotatoria</taxon>
        <taxon>Bdelloidea</taxon>
        <taxon>Philodinida</taxon>
        <taxon>Philodinidae</taxon>
        <taxon>Rotaria</taxon>
    </lineage>
</organism>
<dbReference type="SUPFAM" id="SSF57850">
    <property type="entry name" value="RING/U-box"/>
    <property type="match status" value="1"/>
</dbReference>